<accession>A0A6C0LSU1</accession>
<dbReference type="EMBL" id="MN740557">
    <property type="protein sequence ID" value="QHU33450.1"/>
    <property type="molecule type" value="Genomic_DNA"/>
</dbReference>
<evidence type="ECO:0000313" key="1">
    <source>
        <dbReference type="EMBL" id="QHU33450.1"/>
    </source>
</evidence>
<reference evidence="1" key="1">
    <citation type="journal article" date="2020" name="Nature">
        <title>Giant virus diversity and host interactions through global metagenomics.</title>
        <authorList>
            <person name="Schulz F."/>
            <person name="Roux S."/>
            <person name="Paez-Espino D."/>
            <person name="Jungbluth S."/>
            <person name="Walsh D.A."/>
            <person name="Denef V.J."/>
            <person name="McMahon K.D."/>
            <person name="Konstantinidis K.T."/>
            <person name="Eloe-Fadrosh E.A."/>
            <person name="Kyrpides N.C."/>
            <person name="Woyke T."/>
        </authorList>
    </citation>
    <scope>NUCLEOTIDE SEQUENCE</scope>
    <source>
        <strain evidence="1">GVMAG-S-1016704-121</strain>
    </source>
</reference>
<dbReference type="SUPFAM" id="SSF55979">
    <property type="entry name" value="DNA clamp"/>
    <property type="match status" value="2"/>
</dbReference>
<organism evidence="1">
    <name type="scientific">viral metagenome</name>
    <dbReference type="NCBI Taxonomy" id="1070528"/>
    <lineage>
        <taxon>unclassified sequences</taxon>
        <taxon>metagenomes</taxon>
        <taxon>organismal metagenomes</taxon>
    </lineage>
</organism>
<proteinExistence type="predicted"/>
<protein>
    <submittedName>
        <fullName evidence="1">Uncharacterized protein</fullName>
    </submittedName>
</protein>
<sequence>MSNQSITVTFEGISGTVNVFEAVSSLVTDLMFKIVNEDDFTGIRICTLDSNQVCVIYADFEATIDNLDVGSSVQVCVPAKLLVSVLKCIKEQNILVFEYPQSSGTQQLIIHQYEQENSSITQKFIIDAIDAPIQDELDTEFDYPCSMNISLTEVREFIVNSGTFGADTLTIGVYRSVKDQYNVSNKLTLSTDGSIKCEKVYYTEHTTEEQANEFSVDNTLAMKDQPVGHSFNPLVRNTFGVKYIKDFLRPLQAIDIRLSMANEMPIRLDYPISEKSFITLFITPRNID</sequence>
<dbReference type="InterPro" id="IPR046938">
    <property type="entry name" value="DNA_clamp_sf"/>
</dbReference>
<dbReference type="Gene3D" id="3.70.10.10">
    <property type="match status" value="1"/>
</dbReference>
<name>A0A6C0LSU1_9ZZZZ</name>
<dbReference type="AlphaFoldDB" id="A0A6C0LSU1"/>